<dbReference type="FunFam" id="3.40.50.360:FF:000001">
    <property type="entry name" value="NAD(P)H dehydrogenase (Quinone) FQR1-like"/>
    <property type="match status" value="1"/>
</dbReference>
<dbReference type="NCBIfam" id="NF002999">
    <property type="entry name" value="PRK03767.1"/>
    <property type="match status" value="1"/>
</dbReference>
<dbReference type="PANTHER" id="PTHR30546:SF23">
    <property type="entry name" value="FLAVOPROTEIN-LIKE PROTEIN YCP4-RELATED"/>
    <property type="match status" value="1"/>
</dbReference>
<dbReference type="InterPro" id="IPR008254">
    <property type="entry name" value="Flavodoxin/NO_synth"/>
</dbReference>
<evidence type="ECO:0000313" key="4">
    <source>
        <dbReference type="Proteomes" id="UP000320781"/>
    </source>
</evidence>
<gene>
    <name evidence="3" type="primary">wrbA</name>
    <name evidence="3" type="ORF">E3J95_01145</name>
</gene>
<protein>
    <submittedName>
        <fullName evidence="3">NAD(P)H:quinone oxidoreductase</fullName>
        <ecNumber evidence="3">1.6.5.2</ecNumber>
    </submittedName>
</protein>
<dbReference type="Proteomes" id="UP000320781">
    <property type="component" value="Unassembled WGS sequence"/>
</dbReference>
<reference evidence="3 4" key="1">
    <citation type="submission" date="2019-03" db="EMBL/GenBank/DDBJ databases">
        <title>Metabolic potential of uncultured bacteria and archaea associated with petroleum seepage in deep-sea sediments.</title>
        <authorList>
            <person name="Dong X."/>
            <person name="Hubert C."/>
        </authorList>
    </citation>
    <scope>NUCLEOTIDE SEQUENCE [LARGE SCALE GENOMIC DNA]</scope>
    <source>
        <strain evidence="3">E44_bin92</strain>
    </source>
</reference>
<evidence type="ECO:0000256" key="1">
    <source>
        <dbReference type="ARBA" id="ARBA00006961"/>
    </source>
</evidence>
<dbReference type="InterPro" id="IPR029039">
    <property type="entry name" value="Flavoprotein-like_sf"/>
</dbReference>
<keyword evidence="3" id="KW-0560">Oxidoreductase</keyword>
<dbReference type="EMBL" id="SOKU01000047">
    <property type="protein sequence ID" value="TES86780.1"/>
    <property type="molecule type" value="Genomic_DNA"/>
</dbReference>
<dbReference type="GO" id="GO:0016020">
    <property type="term" value="C:membrane"/>
    <property type="evidence" value="ECO:0007669"/>
    <property type="project" value="TreeGrafter"/>
</dbReference>
<dbReference type="PANTHER" id="PTHR30546">
    <property type="entry name" value="FLAVODOXIN-RELATED PROTEIN WRBA-RELATED"/>
    <property type="match status" value="1"/>
</dbReference>
<dbReference type="GO" id="GO:0010181">
    <property type="term" value="F:FMN binding"/>
    <property type="evidence" value="ECO:0007669"/>
    <property type="project" value="InterPro"/>
</dbReference>
<dbReference type="InterPro" id="IPR005025">
    <property type="entry name" value="FMN_Rdtase-like_dom"/>
</dbReference>
<sequence>MNQPKPRIMILFYSMYGHIFQMANAVAEGVREGEGEVILRQVAELLPEEYWDENVKKAKEMMKDIPVADPRGDLKGIDGLIVGTPTRFGNMTSQMRNFWDQTGDEWMKSTLIGKPAAVFTSTATQHGGQETTIISTMLTLLHHGCILVGFPYSFKEQMTLEEITGSSPYGVSTIAGTQGERMPSGNELKMARDFGKHLTTFAKKLAS</sequence>
<organism evidence="3 4">
    <name type="scientific">Aerophobetes bacterium</name>
    <dbReference type="NCBI Taxonomy" id="2030807"/>
    <lineage>
        <taxon>Bacteria</taxon>
        <taxon>Candidatus Aerophobota</taxon>
    </lineage>
</organism>
<dbReference type="Pfam" id="PF03358">
    <property type="entry name" value="FMN_red"/>
    <property type="match status" value="1"/>
</dbReference>
<comment type="similarity">
    <text evidence="1">Belongs to the WrbA family.</text>
</comment>
<dbReference type="AlphaFoldDB" id="A0A523QLZ0"/>
<dbReference type="SUPFAM" id="SSF52218">
    <property type="entry name" value="Flavoproteins"/>
    <property type="match status" value="1"/>
</dbReference>
<dbReference type="PROSITE" id="PS50902">
    <property type="entry name" value="FLAVODOXIN_LIKE"/>
    <property type="match status" value="1"/>
</dbReference>
<evidence type="ECO:0000259" key="2">
    <source>
        <dbReference type="PROSITE" id="PS50902"/>
    </source>
</evidence>
<comment type="caution">
    <text evidence="3">The sequence shown here is derived from an EMBL/GenBank/DDBJ whole genome shotgun (WGS) entry which is preliminary data.</text>
</comment>
<dbReference type="GO" id="GO:0003955">
    <property type="term" value="F:NAD(P)H dehydrogenase (quinone) activity"/>
    <property type="evidence" value="ECO:0007669"/>
    <property type="project" value="UniProtKB-EC"/>
</dbReference>
<dbReference type="InterPro" id="IPR010089">
    <property type="entry name" value="Flavoprotein_WrbA-like"/>
</dbReference>
<proteinExistence type="inferred from homology"/>
<feature type="domain" description="Flavodoxin-like" evidence="2">
    <location>
        <begin position="8"/>
        <end position="199"/>
    </location>
</feature>
<accession>A0A523QLZ0</accession>
<evidence type="ECO:0000313" key="3">
    <source>
        <dbReference type="EMBL" id="TES86780.1"/>
    </source>
</evidence>
<dbReference type="EC" id="1.6.5.2" evidence="3"/>
<dbReference type="NCBIfam" id="TIGR01755">
    <property type="entry name" value="flav_wrbA"/>
    <property type="match status" value="1"/>
</dbReference>
<dbReference type="Gene3D" id="3.40.50.360">
    <property type="match status" value="1"/>
</dbReference>
<name>A0A523QLZ0_UNCAE</name>